<dbReference type="PROSITE" id="PS51186">
    <property type="entry name" value="GNAT"/>
    <property type="match status" value="1"/>
</dbReference>
<dbReference type="Proteomes" id="UP000557749">
    <property type="component" value="Unassembled WGS sequence"/>
</dbReference>
<organism evidence="3 4">
    <name type="scientific">Pectobacterium aroidearum</name>
    <dbReference type="NCBI Taxonomy" id="1201031"/>
    <lineage>
        <taxon>Bacteria</taxon>
        <taxon>Pseudomonadati</taxon>
        <taxon>Pseudomonadota</taxon>
        <taxon>Gammaproteobacteria</taxon>
        <taxon>Enterobacterales</taxon>
        <taxon>Pectobacteriaceae</taxon>
        <taxon>Pectobacterium</taxon>
    </lineage>
</organism>
<dbReference type="PANTHER" id="PTHR13947">
    <property type="entry name" value="GNAT FAMILY N-ACETYLTRANSFERASE"/>
    <property type="match status" value="1"/>
</dbReference>
<evidence type="ECO:0000313" key="3">
    <source>
        <dbReference type="EMBL" id="MBA5202558.1"/>
    </source>
</evidence>
<keyword evidence="1" id="KW-0808">Transferase</keyword>
<protein>
    <submittedName>
        <fullName evidence="3">GNAT family N-acetyltransferase</fullName>
    </submittedName>
</protein>
<dbReference type="AlphaFoldDB" id="A0AAW3SSK0"/>
<dbReference type="Gene3D" id="3.40.630.30">
    <property type="match status" value="1"/>
</dbReference>
<evidence type="ECO:0000313" key="4">
    <source>
        <dbReference type="Proteomes" id="UP000557749"/>
    </source>
</evidence>
<dbReference type="RefSeq" id="WP_181844389.1">
    <property type="nucleotide sequence ID" value="NZ_JACERJ010000001.1"/>
</dbReference>
<evidence type="ECO:0000259" key="2">
    <source>
        <dbReference type="PROSITE" id="PS51186"/>
    </source>
</evidence>
<dbReference type="SUPFAM" id="SSF55729">
    <property type="entry name" value="Acyl-CoA N-acyltransferases (Nat)"/>
    <property type="match status" value="1"/>
</dbReference>
<feature type="domain" description="N-acetyltransferase" evidence="2">
    <location>
        <begin position="4"/>
        <end position="166"/>
    </location>
</feature>
<dbReference type="EMBL" id="JACERJ010000001">
    <property type="protein sequence ID" value="MBA5202558.1"/>
    <property type="molecule type" value="Genomic_DNA"/>
</dbReference>
<dbReference type="PANTHER" id="PTHR13947:SF37">
    <property type="entry name" value="LD18367P"/>
    <property type="match status" value="1"/>
</dbReference>
<accession>A0AAW3SSK0</accession>
<dbReference type="CDD" id="cd04301">
    <property type="entry name" value="NAT_SF"/>
    <property type="match status" value="1"/>
</dbReference>
<comment type="caution">
    <text evidence="3">The sequence shown here is derived from an EMBL/GenBank/DDBJ whole genome shotgun (WGS) entry which is preliminary data.</text>
</comment>
<sequence length="171" mass="19491">MSQKRLPEMEIFFGDNVDLIARITEMHAHYYSAAVGFGPVFESIVAAGLAEFSERLDNPRNGIWTVRSGEKILGSVAIDSNDLEHGDAHLRWFIVDSSLRGTGYGKRLLDTALAFVDTKNFAQTYLWTFSGLNTARYLYENRGFLLKNERKGSQWGSEVLEQYFVRYHPDL</sequence>
<proteinExistence type="predicted"/>
<dbReference type="InterPro" id="IPR016181">
    <property type="entry name" value="Acyl_CoA_acyltransferase"/>
</dbReference>
<dbReference type="Pfam" id="PF00583">
    <property type="entry name" value="Acetyltransf_1"/>
    <property type="match status" value="1"/>
</dbReference>
<dbReference type="InterPro" id="IPR000182">
    <property type="entry name" value="GNAT_dom"/>
</dbReference>
<dbReference type="InterPro" id="IPR050769">
    <property type="entry name" value="NAT_camello-type"/>
</dbReference>
<dbReference type="GO" id="GO:0008080">
    <property type="term" value="F:N-acetyltransferase activity"/>
    <property type="evidence" value="ECO:0007669"/>
    <property type="project" value="InterPro"/>
</dbReference>
<name>A0AAW3SSK0_9GAMM</name>
<gene>
    <name evidence="3" type="ORF">H2Y57_02410</name>
</gene>
<reference evidence="3 4" key="1">
    <citation type="submission" date="2020-07" db="EMBL/GenBank/DDBJ databases">
        <title>Characterization of Pectobacterium aroidearum strains causing soft rot on Amorphophallus konjac.</title>
        <authorList>
            <person name="Xie H."/>
        </authorList>
    </citation>
    <scope>NUCLEOTIDE SEQUENCE [LARGE SCALE GENOMIC DNA]</scope>
    <source>
        <strain evidence="3 4">MY7</strain>
    </source>
</reference>
<evidence type="ECO:0000256" key="1">
    <source>
        <dbReference type="ARBA" id="ARBA00022679"/>
    </source>
</evidence>